<evidence type="ECO:0000256" key="1">
    <source>
        <dbReference type="ARBA" id="ARBA00038128"/>
    </source>
</evidence>
<dbReference type="KEGG" id="spha:D3Y57_18725"/>
<dbReference type="FunFam" id="3.40.50.1820:FF:000205">
    <property type="entry name" value="Non-haem bromoperoxidase BPO-A2"/>
    <property type="match status" value="1"/>
</dbReference>
<dbReference type="OrthoDB" id="9779853at2"/>
<evidence type="ECO:0000259" key="2">
    <source>
        <dbReference type="Pfam" id="PF00561"/>
    </source>
</evidence>
<reference evidence="3 4" key="1">
    <citation type="submission" date="2018-09" db="EMBL/GenBank/DDBJ databases">
        <title>Sphingomonas peninsula sp. nov., isolated from fildes peninsula, Antarctic soil.</title>
        <authorList>
            <person name="Yingchao G."/>
        </authorList>
    </citation>
    <scope>NUCLEOTIDE SEQUENCE [LARGE SCALE GENOMIC DNA]</scope>
    <source>
        <strain evidence="3 4">YZ-8</strain>
    </source>
</reference>
<dbReference type="InterPro" id="IPR000639">
    <property type="entry name" value="Epox_hydrolase-like"/>
</dbReference>
<evidence type="ECO:0000313" key="4">
    <source>
        <dbReference type="Proteomes" id="UP000276254"/>
    </source>
</evidence>
<dbReference type="InterPro" id="IPR000073">
    <property type="entry name" value="AB_hydrolase_1"/>
</dbReference>
<organism evidence="3 4">
    <name type="scientific">Sphingomonas paeninsulae</name>
    <dbReference type="NCBI Taxonomy" id="2319844"/>
    <lineage>
        <taxon>Bacteria</taxon>
        <taxon>Pseudomonadati</taxon>
        <taxon>Pseudomonadota</taxon>
        <taxon>Alphaproteobacteria</taxon>
        <taxon>Sphingomonadales</taxon>
        <taxon>Sphingomonadaceae</taxon>
        <taxon>Sphingomonas</taxon>
    </lineage>
</organism>
<dbReference type="InterPro" id="IPR029058">
    <property type="entry name" value="AB_hydrolase_fold"/>
</dbReference>
<evidence type="ECO:0000313" key="3">
    <source>
        <dbReference type="EMBL" id="AYJ87579.1"/>
    </source>
</evidence>
<dbReference type="PRINTS" id="PR00111">
    <property type="entry name" value="ABHYDROLASE"/>
</dbReference>
<dbReference type="SUPFAM" id="SSF53474">
    <property type="entry name" value="alpha/beta-Hydrolases"/>
    <property type="match status" value="1"/>
</dbReference>
<dbReference type="InterPro" id="IPR050471">
    <property type="entry name" value="AB_hydrolase"/>
</dbReference>
<name>A0A494TDI1_SPHPE</name>
<keyword evidence="4" id="KW-1185">Reference proteome</keyword>
<gene>
    <name evidence="3" type="ORF">D3Y57_18725</name>
</gene>
<accession>A0A494TDI1</accession>
<protein>
    <submittedName>
        <fullName evidence="3">Alpha/beta hydrolase</fullName>
    </submittedName>
</protein>
<dbReference type="GO" id="GO:0016787">
    <property type="term" value="F:hydrolase activity"/>
    <property type="evidence" value="ECO:0007669"/>
    <property type="project" value="UniProtKB-KW"/>
</dbReference>
<dbReference type="Pfam" id="PF00561">
    <property type="entry name" value="Abhydrolase_1"/>
    <property type="match status" value="1"/>
</dbReference>
<dbReference type="PANTHER" id="PTHR43433">
    <property type="entry name" value="HYDROLASE, ALPHA/BETA FOLD FAMILY PROTEIN"/>
    <property type="match status" value="1"/>
</dbReference>
<dbReference type="Gene3D" id="3.40.50.1820">
    <property type="entry name" value="alpha/beta hydrolase"/>
    <property type="match status" value="1"/>
</dbReference>
<dbReference type="PANTHER" id="PTHR43433:SF4">
    <property type="entry name" value="NON-HEME CHLOROPEROXIDASE-RELATED"/>
    <property type="match status" value="1"/>
</dbReference>
<dbReference type="PRINTS" id="PR00412">
    <property type="entry name" value="EPOXHYDRLASE"/>
</dbReference>
<dbReference type="Proteomes" id="UP000276254">
    <property type="component" value="Chromosome"/>
</dbReference>
<sequence length="299" mass="32131">MPYVTTSDNTRLYVKEWGAGPPVILIHGWPLNADSWDDIGFGLAEAGFHAIAYDRRGFGRSDQPVGGYEYDTLADDLATVIEKTESKNAALVGFSMGGGEVARYLGKHGGSNISHAVLISSVVPFMLKTADNPKGTDQSVFDGMLDGIRKDRGDFMQSFAKTFCGVGIMSKPVSQAVLDTFFIWAMQAGLSPTLACVRAFAATDFRADTAAFTVPTLILHGTGDHVVSIDGSAREAARLIPHARLIEYNGAPHATLATHKDEVIRDLTDFLRGGQLSEEQDIRRAAAIDPMLGGLQPTI</sequence>
<proteinExistence type="inferred from homology"/>
<comment type="similarity">
    <text evidence="1">Belongs to the AB hydrolase superfamily. Bacterial non-heme haloperoxidase / perhydrolase family.</text>
</comment>
<feature type="domain" description="AB hydrolase-1" evidence="2">
    <location>
        <begin position="21"/>
        <end position="258"/>
    </location>
</feature>
<dbReference type="EMBL" id="CP032829">
    <property type="protein sequence ID" value="AYJ87579.1"/>
    <property type="molecule type" value="Genomic_DNA"/>
</dbReference>
<dbReference type="RefSeq" id="WP_121155082.1">
    <property type="nucleotide sequence ID" value="NZ_CP032829.1"/>
</dbReference>
<dbReference type="AlphaFoldDB" id="A0A494TDI1"/>
<keyword evidence="3" id="KW-0378">Hydrolase</keyword>